<feature type="domain" description="Methyltransferase" evidence="2">
    <location>
        <begin position="76"/>
        <end position="175"/>
    </location>
</feature>
<reference evidence="3 4" key="1">
    <citation type="submission" date="2020-04" db="EMBL/GenBank/DDBJ databases">
        <title>Sphingobium sp. AR-3-1 isolated from Arctic soil.</title>
        <authorList>
            <person name="Dahal R.H."/>
            <person name="Chaudhary D.K."/>
        </authorList>
    </citation>
    <scope>NUCLEOTIDE SEQUENCE [LARGE SCALE GENOMIC DNA]</scope>
    <source>
        <strain evidence="3 4">AR-3-1</strain>
    </source>
</reference>
<keyword evidence="3" id="KW-0808">Transferase</keyword>
<dbReference type="Proteomes" id="UP000519023">
    <property type="component" value="Unassembled WGS sequence"/>
</dbReference>
<dbReference type="GO" id="GO:0032259">
    <property type="term" value="P:methylation"/>
    <property type="evidence" value="ECO:0007669"/>
    <property type="project" value="UniProtKB-KW"/>
</dbReference>
<dbReference type="InterPro" id="IPR029063">
    <property type="entry name" value="SAM-dependent_MTases_sf"/>
</dbReference>
<keyword evidence="3" id="KW-0489">Methyltransferase</keyword>
<accession>A0A7X9ZSJ9</accession>
<evidence type="ECO:0000313" key="4">
    <source>
        <dbReference type="Proteomes" id="UP000519023"/>
    </source>
</evidence>
<sequence>MASIPLKKNKNKTGAGKTGAGKTGAGKTGSFFSQWGMFFRQFVKHPGMIGSVIPSSATVVNRMLDQVDWRNTRLFVEYGPGVGTFTRSILDRLSADGTLLAIDLNLDFVAYLEAEIDDPRLRVVHGSAADVRRFIKEAGYYQADYVLSGIPFSTLPEGVGEAICAETRAALRPGGAFLIYQYSRYVLRLLNPLFGDVSDALEWRNIPPCRMIRAVRQEALAQAA</sequence>
<dbReference type="Pfam" id="PF13649">
    <property type="entry name" value="Methyltransf_25"/>
    <property type="match status" value="1"/>
</dbReference>
<dbReference type="AlphaFoldDB" id="A0A7X9ZSJ9"/>
<dbReference type="SUPFAM" id="SSF53335">
    <property type="entry name" value="S-adenosyl-L-methionine-dependent methyltransferases"/>
    <property type="match status" value="1"/>
</dbReference>
<dbReference type="GO" id="GO:0008168">
    <property type="term" value="F:methyltransferase activity"/>
    <property type="evidence" value="ECO:0007669"/>
    <property type="project" value="UniProtKB-KW"/>
</dbReference>
<dbReference type="RefSeq" id="WP_169573598.1">
    <property type="nucleotide sequence ID" value="NZ_JABBFV010000008.1"/>
</dbReference>
<keyword evidence="4" id="KW-1185">Reference proteome</keyword>
<gene>
    <name evidence="3" type="ORF">HHL08_13055</name>
</gene>
<protein>
    <submittedName>
        <fullName evidence="3">Methyltransferase</fullName>
    </submittedName>
</protein>
<comment type="caution">
    <text evidence="3">The sequence shown here is derived from an EMBL/GenBank/DDBJ whole genome shotgun (WGS) entry which is preliminary data.</text>
</comment>
<dbReference type="EMBL" id="JABBFV010000008">
    <property type="protein sequence ID" value="NML11063.1"/>
    <property type="molecule type" value="Genomic_DNA"/>
</dbReference>
<evidence type="ECO:0000256" key="1">
    <source>
        <dbReference type="SAM" id="MobiDB-lite"/>
    </source>
</evidence>
<name>A0A7X9ZSJ9_9SPHN</name>
<proteinExistence type="predicted"/>
<dbReference type="Gene3D" id="3.40.50.150">
    <property type="entry name" value="Vaccinia Virus protein VP39"/>
    <property type="match status" value="1"/>
</dbReference>
<evidence type="ECO:0000313" key="3">
    <source>
        <dbReference type="EMBL" id="NML11063.1"/>
    </source>
</evidence>
<organism evidence="3 4">
    <name type="scientific">Sphingobium psychrophilum</name>
    <dbReference type="NCBI Taxonomy" id="2728834"/>
    <lineage>
        <taxon>Bacteria</taxon>
        <taxon>Pseudomonadati</taxon>
        <taxon>Pseudomonadota</taxon>
        <taxon>Alphaproteobacteria</taxon>
        <taxon>Sphingomonadales</taxon>
        <taxon>Sphingomonadaceae</taxon>
        <taxon>Sphingobium</taxon>
    </lineage>
</organism>
<evidence type="ECO:0000259" key="2">
    <source>
        <dbReference type="Pfam" id="PF13649"/>
    </source>
</evidence>
<feature type="region of interest" description="Disordered" evidence="1">
    <location>
        <begin position="1"/>
        <end position="24"/>
    </location>
</feature>
<dbReference type="InterPro" id="IPR041698">
    <property type="entry name" value="Methyltransf_25"/>
</dbReference>